<comment type="subcellular location">
    <subcellularLocation>
        <location evidence="2">Cell inner membrane</location>
        <topology evidence="2">Multi-pass membrane protein</topology>
    </subcellularLocation>
    <subcellularLocation>
        <location evidence="17">Cell membrane</location>
        <topology evidence="17">Multi-pass membrane protein</topology>
    </subcellularLocation>
</comment>
<feature type="binding site" evidence="16">
    <location>
        <position position="19"/>
    </location>
    <ligand>
        <name>Mg(2+)</name>
        <dbReference type="ChEBI" id="CHEBI:18420"/>
        <label>2</label>
    </ligand>
</feature>
<gene>
    <name evidence="19" type="ORF">SBF1_2640015</name>
</gene>
<dbReference type="NCBIfam" id="TIGR00437">
    <property type="entry name" value="feoB"/>
    <property type="match status" value="1"/>
</dbReference>
<dbReference type="Pfam" id="PF07670">
    <property type="entry name" value="Gate"/>
    <property type="match status" value="2"/>
</dbReference>
<dbReference type="InterPro" id="IPR011642">
    <property type="entry name" value="Gate_dom"/>
</dbReference>
<feature type="transmembrane region" description="Helical" evidence="17">
    <location>
        <begin position="481"/>
        <end position="502"/>
    </location>
</feature>
<keyword evidence="7 17" id="KW-0812">Transmembrane</keyword>
<dbReference type="CDD" id="cd01879">
    <property type="entry name" value="FeoB"/>
    <property type="match status" value="1"/>
</dbReference>
<evidence type="ECO:0000256" key="2">
    <source>
        <dbReference type="ARBA" id="ARBA00004429"/>
    </source>
</evidence>
<keyword evidence="5 17" id="KW-0410">Iron transport</keyword>
<dbReference type="InterPro" id="IPR006073">
    <property type="entry name" value="GTP-bd"/>
</dbReference>
<keyword evidence="6" id="KW-0997">Cell inner membrane</keyword>
<dbReference type="OrthoDB" id="9809127at2"/>
<feature type="binding site" evidence="15">
    <location>
        <begin position="142"/>
        <end position="144"/>
    </location>
    <ligand>
        <name>GTP</name>
        <dbReference type="ChEBI" id="CHEBI:37565"/>
        <label>1</label>
    </ligand>
</feature>
<dbReference type="PANTHER" id="PTHR43185">
    <property type="entry name" value="FERROUS IRON TRANSPORT PROTEIN B"/>
    <property type="match status" value="1"/>
</dbReference>
<dbReference type="Pfam" id="PF02421">
    <property type="entry name" value="FeoB_N"/>
    <property type="match status" value="1"/>
</dbReference>
<feature type="binding site" evidence="15">
    <location>
        <begin position="7"/>
        <end position="14"/>
    </location>
    <ligand>
        <name>GTP</name>
        <dbReference type="ChEBI" id="CHEBI:37565"/>
        <label>1</label>
    </ligand>
</feature>
<dbReference type="GO" id="GO:0005886">
    <property type="term" value="C:plasma membrane"/>
    <property type="evidence" value="ECO:0007669"/>
    <property type="project" value="UniProtKB-SubCell"/>
</dbReference>
<dbReference type="InterPro" id="IPR030389">
    <property type="entry name" value="G_FEOB_dom"/>
</dbReference>
<name>A0A2U3KSC8_9FIRM</name>
<feature type="binding site" evidence="15">
    <location>
        <begin position="53"/>
        <end position="56"/>
    </location>
    <ligand>
        <name>GTP</name>
        <dbReference type="ChEBI" id="CHEBI:37565"/>
        <label>1</label>
    </ligand>
</feature>
<feature type="transmembrane region" description="Helical" evidence="17">
    <location>
        <begin position="670"/>
        <end position="694"/>
    </location>
</feature>
<dbReference type="Gene3D" id="1.10.287.1770">
    <property type="match status" value="1"/>
</dbReference>
<sequence>MKIALMGNPNVGKSTVFNALTGSNQQVGNWAGKTVERKSGIIQRANQKIELIDLPGTYSLTAYSQEEIITREYIIREKPDVVMAMVDASNIERNLYLVLQILELAPRVVIGLNMMDLAQSAGITIQTAELALALNVPVVEIVAAKGKGIEEFLTEAIRIGQLEQDPLPGEVSYPEELEQKIQAMEALLVDTPWASKYPLRWLALKRLERDPEIGQEWKISASKSRKSKNKDACCDSGDAVNYQLYETVALPGDALLQTYEAEGWSKDHFEMAFADAKYKYISQILPKFRKHENPTTPSWTDLLDRWILSPIWGYPIMFAVLAIVFWGSFVVSAPIGDAVSRGMAWAADIIVSFLQWGHVPDFFQSLVRDGIFAGVGAVLAFVPQIAIFFAFFSFMQDSGYLARAAFLGDRFMQLMGLHGKSFFSLVSGFGCNVPGIMATRTLEDPKDRLITMLINPLIPCVPRLGVMSAVVAAFFPGYRGSAVMLSLLLLSMLLVMFSALFLRKVVQQTERSAFVMELPLYHIPTLRNVLLPTWQKTYSFLRRAWTFILVASVVVWALSSYPQGVSMNATWAGKMGGWLSFIGRPLGFDWRIMVAIVFGFTAKETTLSTLGILYGVAANASQSIAQAMTGAMTPLRAYTFLVVYMLYIPCLASVITTYKESGSLGWTSFGVAYNLILSFAMGWIVFHGGLALGFQ</sequence>
<feature type="domain" description="FeoB-type G" evidence="18">
    <location>
        <begin position="1"/>
        <end position="162"/>
    </location>
</feature>
<evidence type="ECO:0000256" key="13">
    <source>
        <dbReference type="ARBA" id="ARBA00023136"/>
    </source>
</evidence>
<dbReference type="FunFam" id="3.40.50.300:FF:000426">
    <property type="entry name" value="Ferrous iron transport protein B"/>
    <property type="match status" value="1"/>
</dbReference>
<dbReference type="Pfam" id="PF07664">
    <property type="entry name" value="FeoB_C"/>
    <property type="match status" value="1"/>
</dbReference>
<dbReference type="InterPro" id="IPR041069">
    <property type="entry name" value="FeoB_Cyto"/>
</dbReference>
<comment type="function">
    <text evidence="1 17">Probable transporter of a GTP-driven Fe(2+) uptake system.</text>
</comment>
<evidence type="ECO:0000256" key="10">
    <source>
        <dbReference type="ARBA" id="ARBA00023004"/>
    </source>
</evidence>
<feature type="transmembrane region" description="Helical" evidence="17">
    <location>
        <begin position="415"/>
        <end position="437"/>
    </location>
</feature>
<dbReference type="SUPFAM" id="SSF52540">
    <property type="entry name" value="P-loop containing nucleoside triphosphate hydrolases"/>
    <property type="match status" value="1"/>
</dbReference>
<dbReference type="InterPro" id="IPR011640">
    <property type="entry name" value="Fe2_transport_prot_B_C"/>
</dbReference>
<dbReference type="InterPro" id="IPR003373">
    <property type="entry name" value="Fe2_transport_prot-B"/>
</dbReference>
<keyword evidence="8 15" id="KW-0547">Nucleotide-binding</keyword>
<protein>
    <recommendedName>
        <fullName evidence="14 17">Ferrous iron transport protein B</fullName>
    </recommendedName>
</protein>
<evidence type="ECO:0000256" key="3">
    <source>
        <dbReference type="ARBA" id="ARBA00022448"/>
    </source>
</evidence>
<evidence type="ECO:0000256" key="17">
    <source>
        <dbReference type="RuleBase" id="RU362098"/>
    </source>
</evidence>
<keyword evidence="16" id="KW-0460">Magnesium</keyword>
<organism evidence="19 20">
    <name type="scientific">Candidatus Desulfosporosinus infrequens</name>
    <dbReference type="NCBI Taxonomy" id="2043169"/>
    <lineage>
        <taxon>Bacteria</taxon>
        <taxon>Bacillati</taxon>
        <taxon>Bacillota</taxon>
        <taxon>Clostridia</taxon>
        <taxon>Eubacteriales</taxon>
        <taxon>Desulfitobacteriaceae</taxon>
        <taxon>Desulfosporosinus</taxon>
    </lineage>
</organism>
<evidence type="ECO:0000256" key="6">
    <source>
        <dbReference type="ARBA" id="ARBA00022519"/>
    </source>
</evidence>
<evidence type="ECO:0000256" key="5">
    <source>
        <dbReference type="ARBA" id="ARBA00022496"/>
    </source>
</evidence>
<evidence type="ECO:0000256" key="16">
    <source>
        <dbReference type="PIRSR" id="PIRSR603373-2"/>
    </source>
</evidence>
<evidence type="ECO:0000259" key="18">
    <source>
        <dbReference type="PROSITE" id="PS51711"/>
    </source>
</evidence>
<dbReference type="InterPro" id="IPR050860">
    <property type="entry name" value="FeoB_GTPase"/>
</dbReference>
<dbReference type="AlphaFoldDB" id="A0A2U3KSC8"/>
<evidence type="ECO:0000256" key="1">
    <source>
        <dbReference type="ARBA" id="ARBA00003926"/>
    </source>
</evidence>
<keyword evidence="16" id="KW-0479">Metal-binding</keyword>
<keyword evidence="11" id="KW-0406">Ion transport</keyword>
<keyword evidence="13 17" id="KW-0472">Membrane</keyword>
<dbReference type="GO" id="GO:0015093">
    <property type="term" value="F:ferrous iron transmembrane transporter activity"/>
    <property type="evidence" value="ECO:0007669"/>
    <property type="project" value="UniProtKB-UniRule"/>
</dbReference>
<accession>A0A2U3KSC8</accession>
<dbReference type="PANTHER" id="PTHR43185:SF1">
    <property type="entry name" value="FE(2+) TRANSPORTER FEOB"/>
    <property type="match status" value="1"/>
</dbReference>
<feature type="binding site" evidence="16">
    <location>
        <position position="22"/>
    </location>
    <ligand>
        <name>Mg(2+)</name>
        <dbReference type="ChEBI" id="CHEBI:18420"/>
        <label>1</label>
    </ligand>
</feature>
<comment type="similarity">
    <text evidence="17">Belongs to the TRAFAC class TrmE-Era-EngA-EngB-Septin-like GTPase superfamily. FeoB GTPase (TC 9.A.8) family.</text>
</comment>
<dbReference type="InterPro" id="IPR027417">
    <property type="entry name" value="P-loop_NTPase"/>
</dbReference>
<evidence type="ECO:0000256" key="11">
    <source>
        <dbReference type="ARBA" id="ARBA00023065"/>
    </source>
</evidence>
<keyword evidence="9 17" id="KW-1133">Transmembrane helix</keyword>
<feature type="binding site" evidence="15">
    <location>
        <begin position="113"/>
        <end position="116"/>
    </location>
    <ligand>
        <name>GTP</name>
        <dbReference type="ChEBI" id="CHEBI:37565"/>
        <label>1</label>
    </ligand>
</feature>
<dbReference type="EMBL" id="OMOF01000184">
    <property type="protein sequence ID" value="SPF42561.1"/>
    <property type="molecule type" value="Genomic_DNA"/>
</dbReference>
<evidence type="ECO:0000256" key="14">
    <source>
        <dbReference type="NCBIfam" id="TIGR00437"/>
    </source>
</evidence>
<dbReference type="Gene3D" id="3.40.50.300">
    <property type="entry name" value="P-loop containing nucleotide triphosphate hydrolases"/>
    <property type="match status" value="1"/>
</dbReference>
<dbReference type="GO" id="GO:0046872">
    <property type="term" value="F:metal ion binding"/>
    <property type="evidence" value="ECO:0007669"/>
    <property type="project" value="UniProtKB-KW"/>
</dbReference>
<feature type="transmembrane region" description="Helical" evidence="17">
    <location>
        <begin position="449"/>
        <end position="475"/>
    </location>
</feature>
<feature type="transmembrane region" description="Helical" evidence="17">
    <location>
        <begin position="592"/>
        <end position="616"/>
    </location>
</feature>
<evidence type="ECO:0000256" key="15">
    <source>
        <dbReference type="PIRSR" id="PIRSR603373-1"/>
    </source>
</evidence>
<evidence type="ECO:0000256" key="4">
    <source>
        <dbReference type="ARBA" id="ARBA00022475"/>
    </source>
</evidence>
<proteinExistence type="inferred from homology"/>
<keyword evidence="12 15" id="KW-0342">GTP-binding</keyword>
<feature type="binding site" evidence="15">
    <location>
        <begin position="32"/>
        <end position="36"/>
    </location>
    <ligand>
        <name>GTP</name>
        <dbReference type="ChEBI" id="CHEBI:37565"/>
        <label>1</label>
    </ligand>
</feature>
<keyword evidence="10 17" id="KW-0408">Iron</keyword>
<feature type="transmembrane region" description="Helical" evidence="17">
    <location>
        <begin position="371"/>
        <end position="395"/>
    </location>
</feature>
<evidence type="ECO:0000256" key="12">
    <source>
        <dbReference type="ARBA" id="ARBA00023134"/>
    </source>
</evidence>
<dbReference type="PROSITE" id="PS51711">
    <property type="entry name" value="G_FEOB"/>
    <property type="match status" value="1"/>
</dbReference>
<reference evidence="20" key="1">
    <citation type="submission" date="2018-02" db="EMBL/GenBank/DDBJ databases">
        <authorList>
            <person name="Hausmann B."/>
        </authorList>
    </citation>
    <scope>NUCLEOTIDE SEQUENCE [LARGE SCALE GENOMIC DNA]</scope>
    <source>
        <strain evidence="20">Peat soil MAG SbF1</strain>
    </source>
</reference>
<feature type="binding site" evidence="16">
    <location>
        <position position="18"/>
    </location>
    <ligand>
        <name>Mg(2+)</name>
        <dbReference type="ChEBI" id="CHEBI:18420"/>
        <label>2</label>
    </ligand>
</feature>
<feature type="transmembrane region" description="Helical" evidence="17">
    <location>
        <begin position="544"/>
        <end position="561"/>
    </location>
</feature>
<keyword evidence="4" id="KW-1003">Cell membrane</keyword>
<dbReference type="Proteomes" id="UP000238916">
    <property type="component" value="Unassembled WGS sequence"/>
</dbReference>
<dbReference type="GO" id="GO:0005525">
    <property type="term" value="F:GTP binding"/>
    <property type="evidence" value="ECO:0007669"/>
    <property type="project" value="UniProtKB-KW"/>
</dbReference>
<dbReference type="PRINTS" id="PR00326">
    <property type="entry name" value="GTP1OBG"/>
</dbReference>
<dbReference type="Pfam" id="PF17910">
    <property type="entry name" value="FeoB_Cyto"/>
    <property type="match status" value="1"/>
</dbReference>
<feature type="transmembrane region" description="Helical" evidence="17">
    <location>
        <begin position="637"/>
        <end position="658"/>
    </location>
</feature>
<feature type="transmembrane region" description="Helical" evidence="17">
    <location>
        <begin position="311"/>
        <end position="336"/>
    </location>
</feature>
<evidence type="ECO:0000313" key="20">
    <source>
        <dbReference type="Proteomes" id="UP000238916"/>
    </source>
</evidence>
<evidence type="ECO:0000256" key="9">
    <source>
        <dbReference type="ARBA" id="ARBA00022989"/>
    </source>
</evidence>
<evidence type="ECO:0000256" key="8">
    <source>
        <dbReference type="ARBA" id="ARBA00022741"/>
    </source>
</evidence>
<evidence type="ECO:0000256" key="7">
    <source>
        <dbReference type="ARBA" id="ARBA00022692"/>
    </source>
</evidence>
<evidence type="ECO:0000313" key="19">
    <source>
        <dbReference type="EMBL" id="SPF42561.1"/>
    </source>
</evidence>
<keyword evidence="3 17" id="KW-0813">Transport</keyword>
<feature type="binding site" evidence="16">
    <location>
        <position position="21"/>
    </location>
    <ligand>
        <name>Mg(2+)</name>
        <dbReference type="ChEBI" id="CHEBI:18420"/>
        <label>2</label>
    </ligand>
</feature>